<feature type="compositionally biased region" description="Basic and acidic residues" evidence="1">
    <location>
        <begin position="593"/>
        <end position="603"/>
    </location>
</feature>
<feature type="compositionally biased region" description="Polar residues" evidence="1">
    <location>
        <begin position="19"/>
        <end position="37"/>
    </location>
</feature>
<evidence type="ECO:0000313" key="2">
    <source>
        <dbReference type="EMBL" id="USP81857.1"/>
    </source>
</evidence>
<organism evidence="2 3">
    <name type="scientific">Curvularia clavata</name>
    <dbReference type="NCBI Taxonomy" id="95742"/>
    <lineage>
        <taxon>Eukaryota</taxon>
        <taxon>Fungi</taxon>
        <taxon>Dikarya</taxon>
        <taxon>Ascomycota</taxon>
        <taxon>Pezizomycotina</taxon>
        <taxon>Dothideomycetes</taxon>
        <taxon>Pleosporomycetidae</taxon>
        <taxon>Pleosporales</taxon>
        <taxon>Pleosporineae</taxon>
        <taxon>Pleosporaceae</taxon>
        <taxon>Curvularia</taxon>
    </lineage>
</organism>
<feature type="compositionally biased region" description="Polar residues" evidence="1">
    <location>
        <begin position="244"/>
        <end position="253"/>
    </location>
</feature>
<feature type="region of interest" description="Disordered" evidence="1">
    <location>
        <begin position="179"/>
        <end position="352"/>
    </location>
</feature>
<keyword evidence="3" id="KW-1185">Reference proteome</keyword>
<dbReference type="EMBL" id="CP089280">
    <property type="protein sequence ID" value="USP81857.1"/>
    <property type="molecule type" value="Genomic_DNA"/>
</dbReference>
<feature type="compositionally biased region" description="Basic and acidic residues" evidence="1">
    <location>
        <begin position="395"/>
        <end position="404"/>
    </location>
</feature>
<reference evidence="2" key="1">
    <citation type="submission" date="2021-12" db="EMBL/GenBank/DDBJ databases">
        <title>Curvularia clavata genome.</title>
        <authorList>
            <person name="Cao Y."/>
        </authorList>
    </citation>
    <scope>NUCLEOTIDE SEQUENCE</scope>
    <source>
        <strain evidence="2">Yc1106</strain>
    </source>
</reference>
<feature type="compositionally biased region" description="Basic and acidic residues" evidence="1">
    <location>
        <begin position="685"/>
        <end position="719"/>
    </location>
</feature>
<name>A0A9Q8ZH50_CURCL</name>
<feature type="region of interest" description="Disordered" evidence="1">
    <location>
        <begin position="1"/>
        <end position="45"/>
    </location>
</feature>
<dbReference type="VEuPathDB" id="FungiDB:yc1106_09131"/>
<dbReference type="OrthoDB" id="3791063at2759"/>
<feature type="compositionally biased region" description="Basic and acidic residues" evidence="1">
    <location>
        <begin position="446"/>
        <end position="469"/>
    </location>
</feature>
<feature type="compositionally biased region" description="Polar residues" evidence="1">
    <location>
        <begin position="473"/>
        <end position="495"/>
    </location>
</feature>
<feature type="compositionally biased region" description="Basic residues" evidence="1">
    <location>
        <begin position="405"/>
        <end position="445"/>
    </location>
</feature>
<accession>A0A9Q8ZH50</accession>
<feature type="compositionally biased region" description="Polar residues" evidence="1">
    <location>
        <begin position="384"/>
        <end position="394"/>
    </location>
</feature>
<feature type="compositionally biased region" description="Low complexity" evidence="1">
    <location>
        <begin position="298"/>
        <end position="314"/>
    </location>
</feature>
<gene>
    <name evidence="2" type="ORF">yc1106_09131</name>
</gene>
<feature type="compositionally biased region" description="Polar residues" evidence="1">
    <location>
        <begin position="647"/>
        <end position="658"/>
    </location>
</feature>
<feature type="compositionally biased region" description="Basic and acidic residues" evidence="1">
    <location>
        <begin position="615"/>
        <end position="629"/>
    </location>
</feature>
<feature type="compositionally biased region" description="Polar residues" evidence="1">
    <location>
        <begin position="367"/>
        <end position="376"/>
    </location>
</feature>
<feature type="compositionally biased region" description="Gly residues" evidence="1">
    <location>
        <begin position="751"/>
        <end position="762"/>
    </location>
</feature>
<feature type="compositionally biased region" description="Gly residues" evidence="1">
    <location>
        <begin position="720"/>
        <end position="731"/>
    </location>
</feature>
<proteinExistence type="predicted"/>
<feature type="compositionally biased region" description="Polar residues" evidence="1">
    <location>
        <begin position="196"/>
        <end position="208"/>
    </location>
</feature>
<feature type="compositionally biased region" description="Pro residues" evidence="1">
    <location>
        <begin position="257"/>
        <end position="266"/>
    </location>
</feature>
<dbReference type="Proteomes" id="UP001056012">
    <property type="component" value="Chromosome 7"/>
</dbReference>
<dbReference type="AlphaFoldDB" id="A0A9Q8ZH50"/>
<feature type="compositionally biased region" description="Polar residues" evidence="1">
    <location>
        <begin position="1"/>
        <end position="11"/>
    </location>
</feature>
<sequence length="762" mass="85772">MAHQMPVTQPAQYPGPVPQQHQNTASRHTSSTQQSFGQIMPGEAPGIVPDTIQGPLLVSFILEKPRNATSWEDVVPEQQHVTVHDLKKEVHKFRRNHNSVKKALNEISSPNCRRIINELVEEQNVALAKLNPAMEYRIVSVVNKFRERNSLTRRERHLVRVDIILEAEDSHFQATRMGVEMSSNEPDHSRTREDNGQPQVQSHINHPNQHMLAQQQMPQQRPQHHVPHNMGPPQHSEALRVQPPLSQGNNMPMNGQHPPPPPPPPHIGGGTNGQAQMPGPPPPPPIGGGRPAMSGPHMQQPSMQQPPMQQPPMQHRSAQGLSRMPGSYPEAMPMPGSVPGQRPGPVNETMDAELLRSLRAKYKNHTDTSSLFSESDISWEDESGSSSFVDIQNISHDETSGREHGRGRHVKKTKKTSKYRVHSRGKRQSHSRSRSRSRSRSHPRRAVHEQHAQRPERRHRTNSDINDRHNTRRSPATSGSSSPQPGHAKLSSQVPASIHIHMNTPNTGEDRTRSGNAPPISVSHEKKKAGKVYTSHDEISEASWDRASGSDSWNTASTNPAEDGTWDIPLRNASTRRDHKPVSQQRPSYTEPRSPRYPRDHSTENIPTPTPLRSSMRDRSRERSRERYFTSHPPYTPRPDLPHRRNTASLPFPTSSTVPRPPKLPRALSFTPAPATHEAYQPRRSQRDSSDEQINLRDLKDALEWARERRKEESEREVGGRGGRYVDGMGGRRGRRDSGVYDEDDEWAYGFDGGRGKGYGGY</sequence>
<feature type="region of interest" description="Disordered" evidence="1">
    <location>
        <begin position="364"/>
        <end position="762"/>
    </location>
</feature>
<feature type="compositionally biased region" description="Basic and acidic residues" evidence="1">
    <location>
        <begin position="185"/>
        <end position="195"/>
    </location>
</feature>
<evidence type="ECO:0000256" key="1">
    <source>
        <dbReference type="SAM" id="MobiDB-lite"/>
    </source>
</evidence>
<protein>
    <submittedName>
        <fullName evidence="2">Uncharacterized protein</fullName>
    </submittedName>
</protein>
<feature type="compositionally biased region" description="Low complexity" evidence="1">
    <location>
        <begin position="209"/>
        <end position="221"/>
    </location>
</feature>
<feature type="compositionally biased region" description="Polar residues" evidence="1">
    <location>
        <begin position="549"/>
        <end position="560"/>
    </location>
</feature>
<evidence type="ECO:0000313" key="3">
    <source>
        <dbReference type="Proteomes" id="UP001056012"/>
    </source>
</evidence>